<dbReference type="GO" id="GO:0042246">
    <property type="term" value="P:tissue regeneration"/>
    <property type="evidence" value="ECO:0007669"/>
    <property type="project" value="InterPro"/>
</dbReference>
<keyword evidence="4" id="KW-0130">Cell adhesion</keyword>
<dbReference type="InterPro" id="IPR007007">
    <property type="entry name" value="Ninjurin"/>
</dbReference>
<dbReference type="Pfam" id="PF04923">
    <property type="entry name" value="Ninjurin"/>
    <property type="match status" value="1"/>
</dbReference>
<gene>
    <name evidence="8" type="primary">AVEN_41779_1</name>
    <name evidence="8" type="ORF">CDAR_258501</name>
</gene>
<keyword evidence="5 7" id="KW-1133">Transmembrane helix</keyword>
<evidence type="ECO:0000256" key="7">
    <source>
        <dbReference type="SAM" id="Phobius"/>
    </source>
</evidence>
<keyword evidence="9" id="KW-1185">Reference proteome</keyword>
<evidence type="ECO:0000256" key="2">
    <source>
        <dbReference type="ARBA" id="ARBA00008141"/>
    </source>
</evidence>
<evidence type="ECO:0000313" key="9">
    <source>
        <dbReference type="Proteomes" id="UP001054837"/>
    </source>
</evidence>
<feature type="transmembrane region" description="Helical" evidence="7">
    <location>
        <begin position="73"/>
        <end position="92"/>
    </location>
</feature>
<evidence type="ECO:0008006" key="10">
    <source>
        <dbReference type="Google" id="ProtNLM"/>
    </source>
</evidence>
<comment type="caution">
    <text evidence="8">The sequence shown here is derived from an EMBL/GenBank/DDBJ whole genome shotgun (WGS) entry which is preliminary data.</text>
</comment>
<dbReference type="PANTHER" id="PTHR12316:SF17">
    <property type="entry name" value="NINJURIN C, ISOFORM D"/>
    <property type="match status" value="1"/>
</dbReference>
<evidence type="ECO:0000256" key="5">
    <source>
        <dbReference type="ARBA" id="ARBA00022989"/>
    </source>
</evidence>
<protein>
    <recommendedName>
        <fullName evidence="10">Ninjurin-1</fullName>
    </recommendedName>
</protein>
<organism evidence="8 9">
    <name type="scientific">Caerostris darwini</name>
    <dbReference type="NCBI Taxonomy" id="1538125"/>
    <lineage>
        <taxon>Eukaryota</taxon>
        <taxon>Metazoa</taxon>
        <taxon>Ecdysozoa</taxon>
        <taxon>Arthropoda</taxon>
        <taxon>Chelicerata</taxon>
        <taxon>Arachnida</taxon>
        <taxon>Araneae</taxon>
        <taxon>Araneomorphae</taxon>
        <taxon>Entelegynae</taxon>
        <taxon>Araneoidea</taxon>
        <taxon>Araneidae</taxon>
        <taxon>Caerostris</taxon>
    </lineage>
</organism>
<keyword evidence="3 7" id="KW-0812">Transmembrane</keyword>
<dbReference type="GO" id="GO:0016020">
    <property type="term" value="C:membrane"/>
    <property type="evidence" value="ECO:0007669"/>
    <property type="project" value="UniProtKB-SubCell"/>
</dbReference>
<sequence>MKSRESDTEMQCSRNNVVCQALSYIRKLKFCAYCRKKAYAQMSMDIALVVTNIAHLTRVLRGNPHDEMRTAKITLISVSIALEVVIGILLFVKERYDIDDEKCHKIMNILNDAVVLLIFTSVLVHVFVSVFVDEHHIPTHALSRYSHGNCSA</sequence>
<dbReference type="Proteomes" id="UP001054837">
    <property type="component" value="Unassembled WGS sequence"/>
</dbReference>
<reference evidence="8 9" key="1">
    <citation type="submission" date="2021-06" db="EMBL/GenBank/DDBJ databases">
        <title>Caerostris darwini draft genome.</title>
        <authorList>
            <person name="Kono N."/>
            <person name="Arakawa K."/>
        </authorList>
    </citation>
    <scope>NUCLEOTIDE SEQUENCE [LARGE SCALE GENOMIC DNA]</scope>
</reference>
<comment type="subcellular location">
    <subcellularLocation>
        <location evidence="1">Membrane</location>
        <topology evidence="1">Multi-pass membrane protein</topology>
    </subcellularLocation>
</comment>
<keyword evidence="6 7" id="KW-0472">Membrane</keyword>
<accession>A0AAV4RM61</accession>
<evidence type="ECO:0000256" key="3">
    <source>
        <dbReference type="ARBA" id="ARBA00022692"/>
    </source>
</evidence>
<dbReference type="GO" id="GO:0007155">
    <property type="term" value="P:cell adhesion"/>
    <property type="evidence" value="ECO:0007669"/>
    <property type="project" value="UniProtKB-KW"/>
</dbReference>
<evidence type="ECO:0000313" key="8">
    <source>
        <dbReference type="EMBL" id="GIY21237.1"/>
    </source>
</evidence>
<dbReference type="EMBL" id="BPLQ01006275">
    <property type="protein sequence ID" value="GIY21237.1"/>
    <property type="molecule type" value="Genomic_DNA"/>
</dbReference>
<evidence type="ECO:0000256" key="1">
    <source>
        <dbReference type="ARBA" id="ARBA00004141"/>
    </source>
</evidence>
<dbReference type="PANTHER" id="PTHR12316">
    <property type="entry name" value="NINJURIN-RELATED"/>
    <property type="match status" value="1"/>
</dbReference>
<proteinExistence type="inferred from homology"/>
<evidence type="ECO:0000256" key="6">
    <source>
        <dbReference type="ARBA" id="ARBA00023136"/>
    </source>
</evidence>
<dbReference type="AlphaFoldDB" id="A0AAV4RM61"/>
<feature type="transmembrane region" description="Helical" evidence="7">
    <location>
        <begin position="113"/>
        <end position="132"/>
    </location>
</feature>
<evidence type="ECO:0000256" key="4">
    <source>
        <dbReference type="ARBA" id="ARBA00022889"/>
    </source>
</evidence>
<comment type="similarity">
    <text evidence="2">Belongs to the ninjurin family.</text>
</comment>
<name>A0AAV4RM61_9ARAC</name>